<sequence>MVIAHNDKPILYLATADEWQAWLEEHGDTSPGVRLQMRKKASTKPGFRYSEALDVALCFGWIDGQLNSLDEDFVLQSFTPRRARSIWSQRNREHVARLTEEGRMRPAGIAQVEAAKADGRWAAAYRTANAPVPDELQAALNASPTAAAAFDALNAQNRWGVIFRVSGAKRPETRVARSAKFVEMLERGEKLF</sequence>
<dbReference type="EMBL" id="QEEX01000001">
    <property type="protein sequence ID" value="PWB97004.1"/>
    <property type="molecule type" value="Genomic_DNA"/>
</dbReference>
<gene>
    <name evidence="1" type="ORF">DF220_03500</name>
</gene>
<proteinExistence type="predicted"/>
<dbReference type="AlphaFoldDB" id="A0A2U1SZE9"/>
<dbReference type="Pfam" id="PF13376">
    <property type="entry name" value="OmdA"/>
    <property type="match status" value="1"/>
</dbReference>
<reference evidence="2" key="1">
    <citation type="submission" date="2018-04" db="EMBL/GenBank/DDBJ databases">
        <authorList>
            <person name="Liu S."/>
            <person name="Wang Z."/>
            <person name="Li J."/>
        </authorList>
    </citation>
    <scope>NUCLEOTIDE SEQUENCE [LARGE SCALE GENOMIC DNA]</scope>
    <source>
        <strain evidence="2">S1194</strain>
    </source>
</reference>
<dbReference type="Proteomes" id="UP000244978">
    <property type="component" value="Unassembled WGS sequence"/>
</dbReference>
<accession>A0A2U1SZE9</accession>
<evidence type="ECO:0000313" key="1">
    <source>
        <dbReference type="EMBL" id="PWB97004.1"/>
    </source>
</evidence>
<evidence type="ECO:0000313" key="2">
    <source>
        <dbReference type="Proteomes" id="UP000244978"/>
    </source>
</evidence>
<keyword evidence="2" id="KW-1185">Reference proteome</keyword>
<comment type="caution">
    <text evidence="1">The sequence shown here is derived from an EMBL/GenBank/DDBJ whole genome shotgun (WGS) entry which is preliminary data.</text>
</comment>
<protein>
    <submittedName>
        <fullName evidence="1">Bacteriocin-protection protein, YdeI/OmpD-associated family</fullName>
    </submittedName>
</protein>
<name>A0A2U1SZE9_9MICO</name>
<organism evidence="1 2">
    <name type="scientific">Homoserinimonas hongtaonis</name>
    <dbReference type="NCBI Taxonomy" id="2079791"/>
    <lineage>
        <taxon>Bacteria</taxon>
        <taxon>Bacillati</taxon>
        <taxon>Actinomycetota</taxon>
        <taxon>Actinomycetes</taxon>
        <taxon>Micrococcales</taxon>
        <taxon>Microbacteriaceae</taxon>
        <taxon>Homoserinimonas</taxon>
    </lineage>
</organism>